<proteinExistence type="predicted"/>
<dbReference type="AlphaFoldDB" id="A0A921F5Q2"/>
<dbReference type="EMBL" id="DYXM01000271">
    <property type="protein sequence ID" value="HJE92095.1"/>
    <property type="molecule type" value="Genomic_DNA"/>
</dbReference>
<gene>
    <name evidence="3" type="ORF">K8V11_13935</name>
</gene>
<dbReference type="InterPro" id="IPR011089">
    <property type="entry name" value="GmrSD_C"/>
</dbReference>
<reference evidence="3" key="1">
    <citation type="journal article" date="2021" name="PeerJ">
        <title>Extensive microbial diversity within the chicken gut microbiome revealed by metagenomics and culture.</title>
        <authorList>
            <person name="Gilroy R."/>
            <person name="Ravi A."/>
            <person name="Getino M."/>
            <person name="Pursley I."/>
            <person name="Horton D.L."/>
            <person name="Alikhan N.F."/>
            <person name="Baker D."/>
            <person name="Gharbi K."/>
            <person name="Hall N."/>
            <person name="Watson M."/>
            <person name="Adriaenssens E.M."/>
            <person name="Foster-Nyarko E."/>
            <person name="Jarju S."/>
            <person name="Secka A."/>
            <person name="Antonio M."/>
            <person name="Oren A."/>
            <person name="Chaudhuri R.R."/>
            <person name="La Ragione R."/>
            <person name="Hildebrand F."/>
            <person name="Pallen M.J."/>
        </authorList>
    </citation>
    <scope>NUCLEOTIDE SEQUENCE</scope>
    <source>
        <strain evidence="3">ChiGjej1B1-18357</strain>
    </source>
</reference>
<comment type="caution">
    <text evidence="3">The sequence shown here is derived from an EMBL/GenBank/DDBJ whole genome shotgun (WGS) entry which is preliminary data.</text>
</comment>
<dbReference type="PANTHER" id="PTHR24094">
    <property type="entry name" value="SECRETED PROTEIN"/>
    <property type="match status" value="1"/>
</dbReference>
<dbReference type="Pfam" id="PF07510">
    <property type="entry name" value="GmrSD_C"/>
    <property type="match status" value="1"/>
</dbReference>
<feature type="compositionally biased region" description="Low complexity" evidence="1">
    <location>
        <begin position="14"/>
        <end position="24"/>
    </location>
</feature>
<dbReference type="Proteomes" id="UP000776650">
    <property type="component" value="Unassembled WGS sequence"/>
</dbReference>
<protein>
    <submittedName>
        <fullName evidence="3">HNH endonuclease family protein</fullName>
    </submittedName>
</protein>
<name>A0A921F5Q2_9ACTN</name>
<feature type="compositionally biased region" description="Pro residues" evidence="1">
    <location>
        <begin position="25"/>
        <end position="51"/>
    </location>
</feature>
<feature type="domain" description="GmrSD restriction endonucleases C-terminal" evidence="2">
    <location>
        <begin position="101"/>
        <end position="238"/>
    </location>
</feature>
<dbReference type="PANTHER" id="PTHR24094:SF15">
    <property type="entry name" value="AMP-DEPENDENT SYNTHETASE_LIGASE DOMAIN-CONTAINING PROTEIN-RELATED"/>
    <property type="match status" value="1"/>
</dbReference>
<organism evidence="3 4">
    <name type="scientific">Dietzia timorensis</name>
    <dbReference type="NCBI Taxonomy" id="499555"/>
    <lineage>
        <taxon>Bacteria</taxon>
        <taxon>Bacillati</taxon>
        <taxon>Actinomycetota</taxon>
        <taxon>Actinomycetes</taxon>
        <taxon>Mycobacteriales</taxon>
        <taxon>Dietziaceae</taxon>
        <taxon>Dietzia</taxon>
    </lineage>
</organism>
<keyword evidence="3" id="KW-0378">Hydrolase</keyword>
<keyword evidence="3" id="KW-0540">Nuclease</keyword>
<evidence type="ECO:0000313" key="3">
    <source>
        <dbReference type="EMBL" id="HJE92095.1"/>
    </source>
</evidence>
<dbReference type="GO" id="GO:0004519">
    <property type="term" value="F:endonuclease activity"/>
    <property type="evidence" value="ECO:0007669"/>
    <property type="project" value="UniProtKB-KW"/>
</dbReference>
<keyword evidence="3" id="KW-0255">Endonuclease</keyword>
<feature type="region of interest" description="Disordered" evidence="1">
    <location>
        <begin position="1"/>
        <end position="53"/>
    </location>
</feature>
<evidence type="ECO:0000256" key="1">
    <source>
        <dbReference type="SAM" id="MobiDB-lite"/>
    </source>
</evidence>
<evidence type="ECO:0000259" key="2">
    <source>
        <dbReference type="Pfam" id="PF07510"/>
    </source>
</evidence>
<reference evidence="3" key="2">
    <citation type="submission" date="2021-09" db="EMBL/GenBank/DDBJ databases">
        <authorList>
            <person name="Gilroy R."/>
        </authorList>
    </citation>
    <scope>NUCLEOTIDE SEQUENCE</scope>
    <source>
        <strain evidence="3">ChiGjej1B1-18357</strain>
    </source>
</reference>
<evidence type="ECO:0000313" key="4">
    <source>
        <dbReference type="Proteomes" id="UP000776650"/>
    </source>
</evidence>
<accession>A0A921F5Q2</accession>
<sequence length="245" mass="26455">MGEDMEVASPDFDPFAGEPSEPAAEPLPPEPAPAPEEAPAPPPPVEAPPAGAPADLVNAARIGLPLLEVKGRAPKTGYERELFGQAWSDDVTVAGGHNGCDTRNDILARDLDNLVFKEGTRDCVVLTGTLADPFSAELIDFQRGKGTSQAVQIDHMVALSDAWQKGAQQLSEEERRNFANDPLNLQAVKGSLNSQKGDGDAATWLPPNVAYRCEYVARQIVVKQEYRLWVTAAERDALDRELSRC</sequence>